<evidence type="ECO:0000256" key="3">
    <source>
        <dbReference type="SAM" id="SignalP"/>
    </source>
</evidence>
<comment type="caution">
    <text evidence="5">The sequence shown here is derived from an EMBL/GenBank/DDBJ whole genome shotgun (WGS) entry which is preliminary data.</text>
</comment>
<keyword evidence="6" id="KW-1185">Reference proteome</keyword>
<accession>A0ABV4GZ72</accession>
<feature type="transmembrane region" description="Helical" evidence="2">
    <location>
        <begin position="76"/>
        <end position="94"/>
    </location>
</feature>
<evidence type="ECO:0000256" key="2">
    <source>
        <dbReference type="SAM" id="Phobius"/>
    </source>
</evidence>
<dbReference type="InterPro" id="IPR036890">
    <property type="entry name" value="HATPase_C_sf"/>
</dbReference>
<feature type="chain" id="PRO_5045218087" evidence="3">
    <location>
        <begin position="27"/>
        <end position="407"/>
    </location>
</feature>
<protein>
    <submittedName>
        <fullName evidence="5">ATP-binding protein</fullName>
    </submittedName>
</protein>
<gene>
    <name evidence="5" type="ORF">AB2L27_07505</name>
</gene>
<feature type="transmembrane region" description="Helical" evidence="2">
    <location>
        <begin position="114"/>
        <end position="139"/>
    </location>
</feature>
<feature type="compositionally biased region" description="Basic and acidic residues" evidence="1">
    <location>
        <begin position="343"/>
        <end position="353"/>
    </location>
</feature>
<keyword evidence="2" id="KW-1133">Transmembrane helix</keyword>
<feature type="compositionally biased region" description="Low complexity" evidence="1">
    <location>
        <begin position="331"/>
        <end position="340"/>
    </location>
</feature>
<dbReference type="SUPFAM" id="SSF55874">
    <property type="entry name" value="ATPase domain of HSP90 chaperone/DNA topoisomerase II/histidine kinase"/>
    <property type="match status" value="1"/>
</dbReference>
<name>A0ABV4GZ72_9ACTN</name>
<dbReference type="InterPro" id="IPR003594">
    <property type="entry name" value="HATPase_dom"/>
</dbReference>
<feature type="signal peptide" evidence="3">
    <location>
        <begin position="1"/>
        <end position="26"/>
    </location>
</feature>
<evidence type="ECO:0000313" key="5">
    <source>
        <dbReference type="EMBL" id="MEZ0164608.1"/>
    </source>
</evidence>
<evidence type="ECO:0000313" key="6">
    <source>
        <dbReference type="Proteomes" id="UP001565927"/>
    </source>
</evidence>
<keyword evidence="2" id="KW-0812">Transmembrane</keyword>
<keyword evidence="3" id="KW-0732">Signal</keyword>
<dbReference type="Proteomes" id="UP001565927">
    <property type="component" value="Unassembled WGS sequence"/>
</dbReference>
<keyword evidence="2" id="KW-0472">Membrane</keyword>
<dbReference type="Gene3D" id="3.30.565.10">
    <property type="entry name" value="Histidine kinase-like ATPase, C-terminal domain"/>
    <property type="match status" value="1"/>
</dbReference>
<dbReference type="RefSeq" id="WP_370440855.1">
    <property type="nucleotide sequence ID" value="NZ_JBGFTU010000007.1"/>
</dbReference>
<evidence type="ECO:0000259" key="4">
    <source>
        <dbReference type="SMART" id="SM00387"/>
    </source>
</evidence>
<dbReference type="SMART" id="SM00387">
    <property type="entry name" value="HATPase_c"/>
    <property type="match status" value="1"/>
</dbReference>
<feature type="transmembrane region" description="Helical" evidence="2">
    <location>
        <begin position="151"/>
        <end position="173"/>
    </location>
</feature>
<feature type="region of interest" description="Disordered" evidence="1">
    <location>
        <begin position="331"/>
        <end position="353"/>
    </location>
</feature>
<dbReference type="EMBL" id="JBGFTU010000007">
    <property type="protein sequence ID" value="MEZ0164608.1"/>
    <property type="molecule type" value="Genomic_DNA"/>
</dbReference>
<organism evidence="5 6">
    <name type="scientific">Kineococcus halophytocola</name>
    <dbReference type="NCBI Taxonomy" id="3234027"/>
    <lineage>
        <taxon>Bacteria</taxon>
        <taxon>Bacillati</taxon>
        <taxon>Actinomycetota</taxon>
        <taxon>Actinomycetes</taxon>
        <taxon>Kineosporiales</taxon>
        <taxon>Kineosporiaceae</taxon>
        <taxon>Kineococcus</taxon>
    </lineage>
</organism>
<reference evidence="5 6" key="1">
    <citation type="submission" date="2024-07" db="EMBL/GenBank/DDBJ databases">
        <authorList>
            <person name="Thanompreechachai J."/>
            <person name="Duangmal K."/>
        </authorList>
    </citation>
    <scope>NUCLEOTIDE SEQUENCE [LARGE SCALE GENOMIC DNA]</scope>
    <source>
        <strain evidence="5 6">LSe6-4</strain>
    </source>
</reference>
<proteinExistence type="predicted"/>
<feature type="transmembrane region" description="Helical" evidence="2">
    <location>
        <begin position="36"/>
        <end position="55"/>
    </location>
</feature>
<dbReference type="Pfam" id="PF13581">
    <property type="entry name" value="HATPase_c_2"/>
    <property type="match status" value="1"/>
</dbReference>
<sequence length="407" mass="40921">MSARGVRRLLALVLALAVLSVAPTVATTVAGGRGNAPAVWTVPVLAGYGATLALLARQAVQRHGPAPGADGPTVSAWVLVVLGDVALATYPLVVHGPEDDVPWVLSLSPVTVGAGAVAVSSVTGALALAAVHLALRAALQLSGVWTVPPDVGALEATGLVVIAVAAAVAVLAVRGSARQLDAARAAAARAAAGAAAAEAVEQENSRWDGIVHDDVLASLSLAAHARDDTDRLHARQAAGRALTSVVHEPDGGTGPGRPVPVADAVHRLGEAVAAELPAADLRPDPDRSRALVPAEALEALRAATVEACRNARRHGAREGVAPGVRVRVRVRSPGPDGPGRLSVEVRDDGAGFDPRRASPRLGLDVSVRRRAAVVGGRALVRSAPGVGTVVLLSVPVLDPAGLPGARA</sequence>
<keyword evidence="5" id="KW-0547">Nucleotide-binding</keyword>
<feature type="domain" description="Histidine kinase/HSP90-like ATPase" evidence="4">
    <location>
        <begin position="295"/>
        <end position="398"/>
    </location>
</feature>
<keyword evidence="5" id="KW-0067">ATP-binding</keyword>
<evidence type="ECO:0000256" key="1">
    <source>
        <dbReference type="SAM" id="MobiDB-lite"/>
    </source>
</evidence>
<dbReference type="GO" id="GO:0005524">
    <property type="term" value="F:ATP binding"/>
    <property type="evidence" value="ECO:0007669"/>
    <property type="project" value="UniProtKB-KW"/>
</dbReference>